<comment type="similarity">
    <text evidence="1">Belongs to the aldo/keto reductase family.</text>
</comment>
<dbReference type="InterPro" id="IPR018170">
    <property type="entry name" value="Aldo/ket_reductase_CS"/>
</dbReference>
<keyword evidence="6" id="KW-1185">Reference proteome</keyword>
<dbReference type="PANTHER" id="PTHR43827:SF3">
    <property type="entry name" value="NADP-DEPENDENT OXIDOREDUCTASE DOMAIN-CONTAINING PROTEIN"/>
    <property type="match status" value="1"/>
</dbReference>
<feature type="domain" description="NADP-dependent oxidoreductase" evidence="4">
    <location>
        <begin position="20"/>
        <end position="263"/>
    </location>
</feature>
<dbReference type="InterPro" id="IPR023210">
    <property type="entry name" value="NADP_OxRdtase_dom"/>
</dbReference>
<sequence>MIASIASCSVLRGGVRMPWLGLGVWQVNNGEEVENAVKAAIRAGYRSIDTAEAYENEAGVGKAIRESGVPRSELFITTKVANQRQNEGYDSVLRAFEESLKRLQLDVVDLYLVHWPLEGKYVDAWRALVKLYREGRVRAIGVSNFTVDHLERIIDQTGEVPAVNQVEYHPLLTRNKLHNYCKQHRIQLEAYSPLMQGHLDVPLLQELGRKYAKTPAQIVLRWNLQNEVVTIPKSVREQRIVENAAIFDFELSDDDMNRINGLNRDYRFLVLSSPNIISSAD</sequence>
<protein>
    <submittedName>
        <fullName evidence="5">Glyoxal reductase</fullName>
    </submittedName>
</protein>
<accession>A0ABR5AHH1</accession>
<dbReference type="Pfam" id="PF00248">
    <property type="entry name" value="Aldo_ket_red"/>
    <property type="match status" value="1"/>
</dbReference>
<organism evidence="5 6">
    <name type="scientific">Gordoniibacillus kamchatkensis</name>
    <dbReference type="NCBI Taxonomy" id="1590651"/>
    <lineage>
        <taxon>Bacteria</taxon>
        <taxon>Bacillati</taxon>
        <taxon>Bacillota</taxon>
        <taxon>Bacilli</taxon>
        <taxon>Bacillales</taxon>
        <taxon>Paenibacillaceae</taxon>
        <taxon>Gordoniibacillus</taxon>
    </lineage>
</organism>
<comment type="caution">
    <text evidence="5">The sequence shown here is derived from an EMBL/GenBank/DDBJ whole genome shotgun (WGS) entry which is preliminary data.</text>
</comment>
<keyword evidence="2" id="KW-0521">NADP</keyword>
<keyword evidence="3" id="KW-0560">Oxidoreductase</keyword>
<dbReference type="RefSeq" id="WP_041047994.1">
    <property type="nucleotide sequence ID" value="NZ_JXAK01000020.1"/>
</dbReference>
<evidence type="ECO:0000256" key="1">
    <source>
        <dbReference type="ARBA" id="ARBA00007905"/>
    </source>
</evidence>
<dbReference type="PRINTS" id="PR00069">
    <property type="entry name" value="ALDKETRDTASE"/>
</dbReference>
<dbReference type="PROSITE" id="PS00798">
    <property type="entry name" value="ALDOKETO_REDUCTASE_1"/>
    <property type="match status" value="1"/>
</dbReference>
<evidence type="ECO:0000259" key="4">
    <source>
        <dbReference type="Pfam" id="PF00248"/>
    </source>
</evidence>
<dbReference type="Gene3D" id="3.20.20.100">
    <property type="entry name" value="NADP-dependent oxidoreductase domain"/>
    <property type="match status" value="1"/>
</dbReference>
<dbReference type="PANTHER" id="PTHR43827">
    <property type="entry name" value="2,5-DIKETO-D-GLUCONIC ACID REDUCTASE"/>
    <property type="match status" value="1"/>
</dbReference>
<reference evidence="5 6" key="1">
    <citation type="submission" date="2014-12" db="EMBL/GenBank/DDBJ databases">
        <title>Draft genome sequence of Paenibacillus kamchatkensis strain B-2647.</title>
        <authorList>
            <person name="Karlyshev A.V."/>
            <person name="Kudryashova E.B."/>
        </authorList>
    </citation>
    <scope>NUCLEOTIDE SEQUENCE [LARGE SCALE GENOMIC DNA]</scope>
    <source>
        <strain evidence="5 6">VKM B-2647</strain>
    </source>
</reference>
<evidence type="ECO:0000313" key="6">
    <source>
        <dbReference type="Proteomes" id="UP000031967"/>
    </source>
</evidence>
<evidence type="ECO:0000256" key="3">
    <source>
        <dbReference type="ARBA" id="ARBA00023002"/>
    </source>
</evidence>
<dbReference type="PROSITE" id="PS00062">
    <property type="entry name" value="ALDOKETO_REDUCTASE_2"/>
    <property type="match status" value="1"/>
</dbReference>
<dbReference type="InterPro" id="IPR020471">
    <property type="entry name" value="AKR"/>
</dbReference>
<dbReference type="SUPFAM" id="SSF51430">
    <property type="entry name" value="NAD(P)-linked oxidoreductase"/>
    <property type="match status" value="1"/>
</dbReference>
<evidence type="ECO:0000256" key="2">
    <source>
        <dbReference type="ARBA" id="ARBA00022857"/>
    </source>
</evidence>
<dbReference type="InterPro" id="IPR036812">
    <property type="entry name" value="NAD(P)_OxRdtase_dom_sf"/>
</dbReference>
<evidence type="ECO:0000313" key="5">
    <source>
        <dbReference type="EMBL" id="KIL40499.1"/>
    </source>
</evidence>
<name>A0ABR5AHH1_9BACL</name>
<dbReference type="PIRSF" id="PIRSF000097">
    <property type="entry name" value="AKR"/>
    <property type="match status" value="1"/>
</dbReference>
<dbReference type="Proteomes" id="UP000031967">
    <property type="component" value="Unassembled WGS sequence"/>
</dbReference>
<gene>
    <name evidence="5" type="ORF">SD70_13095</name>
</gene>
<dbReference type="EMBL" id="JXAK01000020">
    <property type="protein sequence ID" value="KIL40499.1"/>
    <property type="molecule type" value="Genomic_DNA"/>
</dbReference>
<proteinExistence type="inferred from homology"/>